<proteinExistence type="predicted"/>
<dbReference type="EMBL" id="CP157947">
    <property type="protein sequence ID" value="XBS69430.1"/>
    <property type="molecule type" value="Genomic_DNA"/>
</dbReference>
<gene>
    <name evidence="3" type="ORF">ABK905_23975</name>
</gene>
<keyword evidence="2" id="KW-0812">Transmembrane</keyword>
<dbReference type="AlphaFoldDB" id="A0AAU7Q8W9"/>
<name>A0AAU7Q8W9_9GAMM</name>
<reference evidence="3" key="1">
    <citation type="submission" date="2024-06" db="EMBL/GenBank/DDBJ databases">
        <authorList>
            <person name="Coelho C."/>
            <person name="Bento M."/>
            <person name="Garcia E."/>
            <person name="Camelo A."/>
            <person name="Brandao I."/>
            <person name="Espirito Santo C."/>
            <person name="Trovao J."/>
            <person name="Verissimo A."/>
            <person name="Costa J."/>
            <person name="Tiago I."/>
        </authorList>
    </citation>
    <scope>NUCLEOTIDE SEQUENCE</scope>
    <source>
        <strain evidence="3">KWT182</strain>
    </source>
</reference>
<evidence type="ECO:0000256" key="2">
    <source>
        <dbReference type="SAM" id="Phobius"/>
    </source>
</evidence>
<evidence type="ECO:0000256" key="1">
    <source>
        <dbReference type="SAM" id="MobiDB-lite"/>
    </source>
</evidence>
<feature type="transmembrane region" description="Helical" evidence="2">
    <location>
        <begin position="169"/>
        <end position="191"/>
    </location>
</feature>
<protein>
    <submittedName>
        <fullName evidence="3">Uncharacterized protein</fullName>
    </submittedName>
</protein>
<keyword evidence="2" id="KW-1133">Transmembrane helix</keyword>
<evidence type="ECO:0000313" key="3">
    <source>
        <dbReference type="EMBL" id="XBS69430.1"/>
    </source>
</evidence>
<sequence length="497" mass="53069">MASAPFLPISPTRSFDTYNDSTESKTLPGIKYIHNSEQTLRDPLSVVGSYRGEHYGSLSCPIQNGHRLGAIGEHSGHSLTFAATQNVMQDDNAGRRERGVPAIRVSSKENVRQSPVIDIVEPDAAMKNEPVAETPRINNIIKKVGMAISLTVAVLAVAIPVASALGIPIASLIIVQSVVVVLGVLLCVYAASKKDMAALLISSWAMTKVKQVQWVAASLIGWLTAVSNKASWQGQKFAACFSYCASQKFERWGFNETGMACANAVGAGVSTVDAKAREHGYKATEEMYCGTAAGVTIGSFLLKNINGSSEVGVMAGAGAFQGALAGRKVDDWSEEGAGIATAAIDAYWRFWLPETFSTRSEMEGTVGDNEKPPRSSDLSQHAGDSIATWVNAYWRFWLHDAVVPVYSQGNAVGSKSNAISNGMTVTGKNQGVGKEIPEASFVSDSKVGNAVADAQWSRPVSDEAVNNQGKAGWGGGVVWRLCRRSYRRRLCRGEPSL</sequence>
<feature type="transmembrane region" description="Helical" evidence="2">
    <location>
        <begin position="144"/>
        <end position="163"/>
    </location>
</feature>
<keyword evidence="2" id="KW-0472">Membrane</keyword>
<feature type="region of interest" description="Disordered" evidence="1">
    <location>
        <begin position="361"/>
        <end position="380"/>
    </location>
</feature>
<accession>A0AAU7Q8W9</accession>
<organism evidence="3">
    <name type="scientific">Acerihabitans sp. KWT182</name>
    <dbReference type="NCBI Taxonomy" id="3157919"/>
    <lineage>
        <taxon>Bacteria</taxon>
        <taxon>Pseudomonadati</taxon>
        <taxon>Pseudomonadota</taxon>
        <taxon>Gammaproteobacteria</taxon>
        <taxon>Enterobacterales</taxon>
        <taxon>Pectobacteriaceae</taxon>
        <taxon>Acerihabitans</taxon>
    </lineage>
</organism>